<comment type="subcellular location">
    <subcellularLocation>
        <location evidence="1">Membrane</location>
        <topology evidence="1">Multi-pass membrane protein</topology>
    </subcellularLocation>
</comment>
<reference evidence="8" key="2">
    <citation type="submission" date="2023-06" db="EMBL/GenBank/DDBJ databases">
        <authorList>
            <consortium name="Lawrence Berkeley National Laboratory"/>
            <person name="Haridas S."/>
            <person name="Hensen N."/>
            <person name="Bonometti L."/>
            <person name="Westerberg I."/>
            <person name="Brannstrom I.O."/>
            <person name="Guillou S."/>
            <person name="Cros-Aarteil S."/>
            <person name="Calhoun S."/>
            <person name="Kuo A."/>
            <person name="Mondo S."/>
            <person name="Pangilinan J."/>
            <person name="Riley R."/>
            <person name="LaButti K."/>
            <person name="Andreopoulos B."/>
            <person name="Lipzen A."/>
            <person name="Chen C."/>
            <person name="Yanf M."/>
            <person name="Daum C."/>
            <person name="Ng V."/>
            <person name="Clum A."/>
            <person name="Steindorff A."/>
            <person name="Ohm R."/>
            <person name="Martin F."/>
            <person name="Silar P."/>
            <person name="Natvig D."/>
            <person name="Lalanne C."/>
            <person name="Gautier V."/>
            <person name="Ament-velasquez S.L."/>
            <person name="Kruys A."/>
            <person name="Hutchinson M.I."/>
            <person name="Powell A.J."/>
            <person name="Barry K."/>
            <person name="Miller A.N."/>
            <person name="Grigoriev I.V."/>
            <person name="Debuchy R."/>
            <person name="Gladieux P."/>
            <person name="Thoren M.H."/>
            <person name="Johannesson H."/>
        </authorList>
    </citation>
    <scope>NUCLEOTIDE SEQUENCE</scope>
    <source>
        <strain evidence="8">CBS 232.78</strain>
    </source>
</reference>
<feature type="transmembrane region" description="Helical" evidence="7">
    <location>
        <begin position="503"/>
        <end position="526"/>
    </location>
</feature>
<keyword evidence="5 7" id="KW-0472">Membrane</keyword>
<accession>A0AAE0N974</accession>
<dbReference type="AlphaFoldDB" id="A0AAE0N974"/>
<feature type="transmembrane region" description="Helical" evidence="7">
    <location>
        <begin position="95"/>
        <end position="125"/>
    </location>
</feature>
<evidence type="ECO:0000256" key="2">
    <source>
        <dbReference type="ARBA" id="ARBA00022448"/>
    </source>
</evidence>
<evidence type="ECO:0000313" key="9">
    <source>
        <dbReference type="Proteomes" id="UP001285441"/>
    </source>
</evidence>
<evidence type="ECO:0000313" key="8">
    <source>
        <dbReference type="EMBL" id="KAK3374758.1"/>
    </source>
</evidence>
<evidence type="ECO:0000256" key="4">
    <source>
        <dbReference type="ARBA" id="ARBA00022989"/>
    </source>
</evidence>
<evidence type="ECO:0000256" key="1">
    <source>
        <dbReference type="ARBA" id="ARBA00004141"/>
    </source>
</evidence>
<feature type="transmembrane region" description="Helical" evidence="7">
    <location>
        <begin position="403"/>
        <end position="423"/>
    </location>
</feature>
<comment type="caution">
    <text evidence="8">The sequence shown here is derived from an EMBL/GenBank/DDBJ whole genome shotgun (WGS) entry which is preliminary data.</text>
</comment>
<dbReference type="InterPro" id="IPR002293">
    <property type="entry name" value="AA/rel_permease1"/>
</dbReference>
<dbReference type="EMBL" id="JAULSW010000007">
    <property type="protein sequence ID" value="KAK3374758.1"/>
    <property type="molecule type" value="Genomic_DNA"/>
</dbReference>
<keyword evidence="4 7" id="KW-1133">Transmembrane helix</keyword>
<dbReference type="PIRSF" id="PIRSF006060">
    <property type="entry name" value="AA_transporter"/>
    <property type="match status" value="1"/>
</dbReference>
<feature type="transmembrane region" description="Helical" evidence="7">
    <location>
        <begin position="209"/>
        <end position="231"/>
    </location>
</feature>
<feature type="transmembrane region" description="Helical" evidence="7">
    <location>
        <begin position="471"/>
        <end position="491"/>
    </location>
</feature>
<feature type="transmembrane region" description="Helical" evidence="7">
    <location>
        <begin position="305"/>
        <end position="326"/>
    </location>
</feature>
<evidence type="ECO:0000256" key="6">
    <source>
        <dbReference type="SAM" id="MobiDB-lite"/>
    </source>
</evidence>
<protein>
    <submittedName>
        <fullName evidence="8">Amino acid or gaba permease</fullName>
    </submittedName>
</protein>
<feature type="transmembrane region" description="Helical" evidence="7">
    <location>
        <begin position="56"/>
        <end position="83"/>
    </location>
</feature>
<dbReference type="GO" id="GO:0022857">
    <property type="term" value="F:transmembrane transporter activity"/>
    <property type="evidence" value="ECO:0007669"/>
    <property type="project" value="InterPro"/>
</dbReference>
<keyword evidence="9" id="KW-1185">Reference proteome</keyword>
<organism evidence="8 9">
    <name type="scientific">Podospora didyma</name>
    <dbReference type="NCBI Taxonomy" id="330526"/>
    <lineage>
        <taxon>Eukaryota</taxon>
        <taxon>Fungi</taxon>
        <taxon>Dikarya</taxon>
        <taxon>Ascomycota</taxon>
        <taxon>Pezizomycotina</taxon>
        <taxon>Sordariomycetes</taxon>
        <taxon>Sordariomycetidae</taxon>
        <taxon>Sordariales</taxon>
        <taxon>Podosporaceae</taxon>
        <taxon>Podospora</taxon>
    </lineage>
</organism>
<dbReference type="GO" id="GO:0016020">
    <property type="term" value="C:membrane"/>
    <property type="evidence" value="ECO:0007669"/>
    <property type="project" value="UniProtKB-SubCell"/>
</dbReference>
<feature type="transmembrane region" description="Helical" evidence="7">
    <location>
        <begin position="137"/>
        <end position="158"/>
    </location>
</feature>
<dbReference type="GO" id="GO:0006865">
    <property type="term" value="P:amino acid transport"/>
    <property type="evidence" value="ECO:0007669"/>
    <property type="project" value="InterPro"/>
</dbReference>
<dbReference type="InterPro" id="IPR004840">
    <property type="entry name" value="Amino_acid_permease_CS"/>
</dbReference>
<dbReference type="PROSITE" id="PS00218">
    <property type="entry name" value="AMINO_ACID_PERMEASE_1"/>
    <property type="match status" value="1"/>
</dbReference>
<dbReference type="PANTHER" id="PTHR45649:SF13">
    <property type="entry name" value="THIAMINE TRANSPORTER THI9"/>
    <property type="match status" value="1"/>
</dbReference>
<evidence type="ECO:0000256" key="5">
    <source>
        <dbReference type="ARBA" id="ARBA00023136"/>
    </source>
</evidence>
<feature type="region of interest" description="Disordered" evidence="6">
    <location>
        <begin position="1"/>
        <end position="31"/>
    </location>
</feature>
<keyword evidence="2" id="KW-0813">Transport</keyword>
<evidence type="ECO:0000256" key="3">
    <source>
        <dbReference type="ARBA" id="ARBA00022692"/>
    </source>
</evidence>
<dbReference type="PANTHER" id="PTHR45649">
    <property type="entry name" value="AMINO-ACID PERMEASE BAT1"/>
    <property type="match status" value="1"/>
</dbReference>
<keyword evidence="3 7" id="KW-0812">Transmembrane</keyword>
<dbReference type="Proteomes" id="UP001285441">
    <property type="component" value="Unassembled WGS sequence"/>
</dbReference>
<dbReference type="Pfam" id="PF13520">
    <property type="entry name" value="AA_permease_2"/>
    <property type="match status" value="1"/>
</dbReference>
<gene>
    <name evidence="8" type="ORF">B0H63DRAFT_256043</name>
</gene>
<proteinExistence type="predicted"/>
<reference evidence="8" key="1">
    <citation type="journal article" date="2023" name="Mol. Phylogenet. Evol.">
        <title>Genome-scale phylogeny and comparative genomics of the fungal order Sordariales.</title>
        <authorList>
            <person name="Hensen N."/>
            <person name="Bonometti L."/>
            <person name="Westerberg I."/>
            <person name="Brannstrom I.O."/>
            <person name="Guillou S."/>
            <person name="Cros-Aarteil S."/>
            <person name="Calhoun S."/>
            <person name="Haridas S."/>
            <person name="Kuo A."/>
            <person name="Mondo S."/>
            <person name="Pangilinan J."/>
            <person name="Riley R."/>
            <person name="LaButti K."/>
            <person name="Andreopoulos B."/>
            <person name="Lipzen A."/>
            <person name="Chen C."/>
            <person name="Yan M."/>
            <person name="Daum C."/>
            <person name="Ng V."/>
            <person name="Clum A."/>
            <person name="Steindorff A."/>
            <person name="Ohm R.A."/>
            <person name="Martin F."/>
            <person name="Silar P."/>
            <person name="Natvig D.O."/>
            <person name="Lalanne C."/>
            <person name="Gautier V."/>
            <person name="Ament-Velasquez S.L."/>
            <person name="Kruys A."/>
            <person name="Hutchinson M.I."/>
            <person name="Powell A.J."/>
            <person name="Barry K."/>
            <person name="Miller A.N."/>
            <person name="Grigoriev I.V."/>
            <person name="Debuchy R."/>
            <person name="Gladieux P."/>
            <person name="Hiltunen Thoren M."/>
            <person name="Johannesson H."/>
        </authorList>
    </citation>
    <scope>NUCLEOTIDE SEQUENCE</scope>
    <source>
        <strain evidence="8">CBS 232.78</strain>
    </source>
</reference>
<feature type="transmembrane region" description="Helical" evidence="7">
    <location>
        <begin position="183"/>
        <end position="202"/>
    </location>
</feature>
<feature type="transmembrane region" description="Helical" evidence="7">
    <location>
        <begin position="429"/>
        <end position="450"/>
    </location>
</feature>
<dbReference type="Gene3D" id="1.20.1740.10">
    <property type="entry name" value="Amino acid/polyamine transporter I"/>
    <property type="match status" value="1"/>
</dbReference>
<sequence>MADEVKLELPIADSKPVPGGDVEAGSESSSVDAATMTKDEAHLARMGYRQEFFRRLGIFESFASTFLAQNSMAGIPMLFGFAMLTGGPQAAFANWLLVGGFSVIVSLAMAEIAAAYPTAGGIYFWAYRLGGETWGPFLSWMTAWWNFAGWLCVIPGGLQGSTNFLLSALEVKYPDADVLSKGWFAWLMCCGVMVLAALPNVISQRVLQLFFRFAILINSTLFAVYMIWFPIRAAGNFQSRDGVFGTFFNGINLGEEIQASDSYCWVVGILFPAWVFYGYDTSAHLAEETKDAAIVVARGMWTSTLSAWLFSIPVSPLVLTMILFCIQDFEGIISATYHNTFAEYLVQLVGENGAVAVLALLYVDAVCATAACFISAQRVTFAISRDGVLPFSRYFRQLNSRKIPVNAAMLVSALSVALTTAVIGSTVALSAIIATATIATNFSYLIPIAARHTVGRKRFQPHEFTLGKFSLVVGVLACTYIMFLFTVLLLPELYPVTKETLNYAPICIGIVTIVSLFGWILPLGLGGKDWFAGPKRTIDDIDRGQSRTVWT</sequence>
<name>A0AAE0N974_9PEZI</name>
<evidence type="ECO:0000256" key="7">
    <source>
        <dbReference type="SAM" id="Phobius"/>
    </source>
</evidence>